<dbReference type="InterPro" id="IPR042103">
    <property type="entry name" value="SerRS_1_N_sf"/>
</dbReference>
<feature type="binding site" evidence="6">
    <location>
        <begin position="227"/>
        <end position="229"/>
    </location>
    <ligand>
        <name>L-serine</name>
        <dbReference type="ChEBI" id="CHEBI:33384"/>
    </ligand>
</feature>
<comment type="domain">
    <text evidence="6">Consists of two distinct domains, a catalytic core and a N-terminal extension that is involved in tRNA binding.</text>
</comment>
<dbReference type="NCBIfam" id="TIGR00414">
    <property type="entry name" value="serS"/>
    <property type="match status" value="1"/>
</dbReference>
<dbReference type="PROSITE" id="PS50862">
    <property type="entry name" value="AA_TRNA_LIGASE_II"/>
    <property type="match status" value="1"/>
</dbReference>
<keyword evidence="3 6" id="KW-0067">ATP-binding</keyword>
<feature type="binding site" evidence="6 7">
    <location>
        <position position="281"/>
    </location>
    <ligand>
        <name>L-serine</name>
        <dbReference type="ChEBI" id="CHEBI:33384"/>
    </ligand>
</feature>
<dbReference type="InterPro" id="IPR002317">
    <property type="entry name" value="Ser-tRNA-ligase_type_1"/>
</dbReference>
<evidence type="ECO:0000256" key="3">
    <source>
        <dbReference type="ARBA" id="ARBA00022840"/>
    </source>
</evidence>
<dbReference type="AlphaFoldDB" id="A0A2H0W8X0"/>
<dbReference type="Proteomes" id="UP000231382">
    <property type="component" value="Unassembled WGS sequence"/>
</dbReference>
<dbReference type="EMBL" id="PEZW01000011">
    <property type="protein sequence ID" value="PIS07798.1"/>
    <property type="molecule type" value="Genomic_DNA"/>
</dbReference>
<organism evidence="10 11">
    <name type="scientific">Candidatus Berkelbacteria bacterium CG10_big_fil_rev_8_21_14_0_10_43_13</name>
    <dbReference type="NCBI Taxonomy" id="1974514"/>
    <lineage>
        <taxon>Bacteria</taxon>
        <taxon>Candidatus Berkelbacteria</taxon>
    </lineage>
</organism>
<comment type="catalytic activity">
    <reaction evidence="6">
        <text>tRNA(Ser) + L-serine + ATP = L-seryl-tRNA(Ser) + AMP + diphosphate + H(+)</text>
        <dbReference type="Rhea" id="RHEA:12292"/>
        <dbReference type="Rhea" id="RHEA-COMP:9669"/>
        <dbReference type="Rhea" id="RHEA-COMP:9703"/>
        <dbReference type="ChEBI" id="CHEBI:15378"/>
        <dbReference type="ChEBI" id="CHEBI:30616"/>
        <dbReference type="ChEBI" id="CHEBI:33019"/>
        <dbReference type="ChEBI" id="CHEBI:33384"/>
        <dbReference type="ChEBI" id="CHEBI:78442"/>
        <dbReference type="ChEBI" id="CHEBI:78533"/>
        <dbReference type="ChEBI" id="CHEBI:456215"/>
        <dbReference type="EC" id="6.1.1.11"/>
    </reaction>
</comment>
<feature type="domain" description="Aminoacyl-transfer RNA synthetases class-II family profile" evidence="9">
    <location>
        <begin position="137"/>
        <end position="404"/>
    </location>
</feature>
<keyword evidence="5 6" id="KW-0030">Aminoacyl-tRNA synthetase</keyword>
<accession>A0A2H0W8X0</accession>
<dbReference type="GO" id="GO:0006434">
    <property type="term" value="P:seryl-tRNA aminoacylation"/>
    <property type="evidence" value="ECO:0007669"/>
    <property type="project" value="UniProtKB-UniRule"/>
</dbReference>
<keyword evidence="1 6" id="KW-0436">Ligase</keyword>
<keyword evidence="6" id="KW-0963">Cytoplasm</keyword>
<dbReference type="PANTHER" id="PTHR11778">
    <property type="entry name" value="SERYL-TRNA SYNTHETASE"/>
    <property type="match status" value="1"/>
</dbReference>
<evidence type="ECO:0000313" key="10">
    <source>
        <dbReference type="EMBL" id="PIS07798.1"/>
    </source>
</evidence>
<dbReference type="Gene3D" id="1.10.287.40">
    <property type="entry name" value="Serine-tRNA synthetase, tRNA binding domain"/>
    <property type="match status" value="1"/>
</dbReference>
<comment type="function">
    <text evidence="6">Catalyzes the attachment of serine to tRNA(Ser). Is also able to aminoacylate tRNA(Sec) with serine, to form the misacylated tRNA L-seryl-tRNA(Sec), which will be further converted into selenocysteinyl-tRNA(Sec).</text>
</comment>
<feature type="binding site" evidence="6 8">
    <location>
        <begin position="258"/>
        <end position="260"/>
    </location>
    <ligand>
        <name>ATP</name>
        <dbReference type="ChEBI" id="CHEBI:30616"/>
    </ligand>
</feature>
<comment type="catalytic activity">
    <reaction evidence="6">
        <text>tRNA(Sec) + L-serine + ATP = L-seryl-tRNA(Sec) + AMP + diphosphate + H(+)</text>
        <dbReference type="Rhea" id="RHEA:42580"/>
        <dbReference type="Rhea" id="RHEA-COMP:9742"/>
        <dbReference type="Rhea" id="RHEA-COMP:10128"/>
        <dbReference type="ChEBI" id="CHEBI:15378"/>
        <dbReference type="ChEBI" id="CHEBI:30616"/>
        <dbReference type="ChEBI" id="CHEBI:33019"/>
        <dbReference type="ChEBI" id="CHEBI:33384"/>
        <dbReference type="ChEBI" id="CHEBI:78442"/>
        <dbReference type="ChEBI" id="CHEBI:78533"/>
        <dbReference type="ChEBI" id="CHEBI:456215"/>
        <dbReference type="EC" id="6.1.1.11"/>
    </reaction>
</comment>
<dbReference type="HAMAP" id="MF_00176">
    <property type="entry name" value="Ser_tRNA_synth_type1"/>
    <property type="match status" value="1"/>
</dbReference>
<dbReference type="InterPro" id="IPR045864">
    <property type="entry name" value="aa-tRNA-synth_II/BPL/LPL"/>
</dbReference>
<dbReference type="Pfam" id="PF00587">
    <property type="entry name" value="tRNA-synt_2b"/>
    <property type="match status" value="1"/>
</dbReference>
<feature type="binding site" evidence="7">
    <location>
        <position position="227"/>
    </location>
    <ligand>
        <name>L-serine</name>
        <dbReference type="ChEBI" id="CHEBI:33384"/>
    </ligand>
</feature>
<comment type="caution">
    <text evidence="10">The sequence shown here is derived from an EMBL/GenBank/DDBJ whole genome shotgun (WGS) entry which is preliminary data.</text>
</comment>
<comment type="subcellular location">
    <subcellularLocation>
        <location evidence="6">Cytoplasm</location>
    </subcellularLocation>
</comment>
<sequence length="418" mass="47796">MLDIKLIREKPEEIKKAIARKGAEPALIDELLDLDKRRRDLIAKIERFQTEVNIRSKEIVQYHGQQKIDAINDASESSEKIKQLKPELEKVETGFREIALEIPNPPSPEVIDGESDKDNTVNRTWGEKPNFDFKPLDNIELAEKLNLFNTERATKVAGSRFYYLTGDMVIIEQSLFRFALDFLVAEKFIPVIPPVLVNRRIMEGAGYIPGGEDEIYKTQDDLYLAGTSEQPLAGYHLDEIFSEKDLPLRYAGISTCFRREAGSHGKDVRGILRGHQFNKIEMFSFVKPEDSTKEHDYMVSLEEKLMQKLKLPYQVINICAGDLGAPAAKKFDIEAWLPSEGKYRETHSCSNCTDFQARRLNIRYKNSEGKTDFVHTLNGTAFAERPLLAILENYQQKDGSVKVPEVLQKYTGFSEIKR</sequence>
<dbReference type="SUPFAM" id="SSF46589">
    <property type="entry name" value="tRNA-binding arm"/>
    <property type="match status" value="1"/>
</dbReference>
<dbReference type="InterPro" id="IPR010978">
    <property type="entry name" value="tRNA-bd_arm"/>
</dbReference>
<comment type="pathway">
    <text evidence="6">Aminoacyl-tRNA biosynthesis; selenocysteinyl-tRNA(Sec) biosynthesis; L-seryl-tRNA(Sec) from L-serine and tRNA(Sec): step 1/1.</text>
</comment>
<dbReference type="UniPathway" id="UPA00906">
    <property type="reaction ID" value="UER00895"/>
</dbReference>
<dbReference type="Gene3D" id="3.30.930.10">
    <property type="entry name" value="Bira Bifunctional Protein, Domain 2"/>
    <property type="match status" value="1"/>
</dbReference>
<keyword evidence="2 6" id="KW-0547">Nucleotide-binding</keyword>
<dbReference type="GO" id="GO:0005524">
    <property type="term" value="F:ATP binding"/>
    <property type="evidence" value="ECO:0007669"/>
    <property type="project" value="UniProtKB-UniRule"/>
</dbReference>
<dbReference type="GO" id="GO:0016260">
    <property type="term" value="P:selenocysteine biosynthetic process"/>
    <property type="evidence" value="ECO:0007669"/>
    <property type="project" value="UniProtKB-UniRule"/>
</dbReference>
<evidence type="ECO:0000256" key="2">
    <source>
        <dbReference type="ARBA" id="ARBA00022741"/>
    </source>
</evidence>
<proteinExistence type="inferred from homology"/>
<comment type="caution">
    <text evidence="6">Lacks conserved residue(s) required for the propagation of feature annotation.</text>
</comment>
<dbReference type="GO" id="GO:0005737">
    <property type="term" value="C:cytoplasm"/>
    <property type="evidence" value="ECO:0007669"/>
    <property type="project" value="UniProtKB-SubCell"/>
</dbReference>
<gene>
    <name evidence="6" type="primary">serS</name>
    <name evidence="10" type="ORF">COT78_01710</name>
</gene>
<dbReference type="InterPro" id="IPR002314">
    <property type="entry name" value="aa-tRNA-synt_IIb"/>
</dbReference>
<keyword evidence="4 6" id="KW-0648">Protein biosynthesis</keyword>
<evidence type="ECO:0000256" key="1">
    <source>
        <dbReference type="ARBA" id="ARBA00022598"/>
    </source>
</evidence>
<evidence type="ECO:0000256" key="4">
    <source>
        <dbReference type="ARBA" id="ARBA00022917"/>
    </source>
</evidence>
<comment type="similarity">
    <text evidence="6">Belongs to the class-II aminoacyl-tRNA synthetase family. Type-1 seryl-tRNA synthetase subfamily.</text>
</comment>
<comment type="subunit">
    <text evidence="6">Homodimer. The tRNA molecule binds across the dimer.</text>
</comment>
<evidence type="ECO:0000259" key="9">
    <source>
        <dbReference type="PROSITE" id="PS50862"/>
    </source>
</evidence>
<dbReference type="PRINTS" id="PR00981">
    <property type="entry name" value="TRNASYNTHSER"/>
</dbReference>
<feature type="binding site" evidence="6">
    <location>
        <position position="380"/>
    </location>
    <ligand>
        <name>L-serine</name>
        <dbReference type="ChEBI" id="CHEBI:33384"/>
    </ligand>
</feature>
<dbReference type="GO" id="GO:0004828">
    <property type="term" value="F:serine-tRNA ligase activity"/>
    <property type="evidence" value="ECO:0007669"/>
    <property type="project" value="UniProtKB-UniRule"/>
</dbReference>
<feature type="site" description="Important for serine binding" evidence="7">
    <location>
        <position position="380"/>
    </location>
</feature>
<dbReference type="PIRSF" id="PIRSF001529">
    <property type="entry name" value="Ser-tRNA-synth_IIa"/>
    <property type="match status" value="1"/>
</dbReference>
<protein>
    <recommendedName>
        <fullName evidence="6">Serine--tRNA ligase</fullName>
        <ecNumber evidence="6">6.1.1.11</ecNumber>
    </recommendedName>
    <alternativeName>
        <fullName evidence="6">Seryl-tRNA synthetase</fullName>
        <shortName evidence="6">SerRS</shortName>
    </alternativeName>
    <alternativeName>
        <fullName evidence="6">Seryl-tRNA(Ser/Sec) synthetase</fullName>
    </alternativeName>
</protein>
<reference evidence="11" key="1">
    <citation type="submission" date="2017-09" db="EMBL/GenBank/DDBJ databases">
        <title>Depth-based differentiation of microbial function through sediment-hosted aquifers and enrichment of novel symbionts in the deep terrestrial subsurface.</title>
        <authorList>
            <person name="Probst A.J."/>
            <person name="Ladd B."/>
            <person name="Jarett J.K."/>
            <person name="Geller-Mcgrath D.E."/>
            <person name="Sieber C.M.K."/>
            <person name="Emerson J.B."/>
            <person name="Anantharaman K."/>
            <person name="Thomas B.C."/>
            <person name="Malmstrom R."/>
            <person name="Stieglmeier M."/>
            <person name="Klingl A."/>
            <person name="Woyke T."/>
            <person name="Ryan C.M."/>
            <person name="Banfield J.F."/>
        </authorList>
    </citation>
    <scope>NUCLEOTIDE SEQUENCE [LARGE SCALE GENOMIC DNA]</scope>
</reference>
<dbReference type="InterPro" id="IPR015866">
    <property type="entry name" value="Ser-tRNA-synth_1_N"/>
</dbReference>
<dbReference type="CDD" id="cd00770">
    <property type="entry name" value="SerRS_core"/>
    <property type="match status" value="1"/>
</dbReference>
<dbReference type="InterPro" id="IPR033729">
    <property type="entry name" value="SerRS_core"/>
</dbReference>
<evidence type="ECO:0000313" key="11">
    <source>
        <dbReference type="Proteomes" id="UP000231382"/>
    </source>
</evidence>
<evidence type="ECO:0000256" key="8">
    <source>
        <dbReference type="PIRSR" id="PIRSR001529-2"/>
    </source>
</evidence>
<dbReference type="SUPFAM" id="SSF55681">
    <property type="entry name" value="Class II aaRS and biotin synthetases"/>
    <property type="match status" value="1"/>
</dbReference>
<dbReference type="EC" id="6.1.1.11" evidence="6"/>
<dbReference type="Pfam" id="PF02403">
    <property type="entry name" value="Seryl_tRNA_N"/>
    <property type="match status" value="1"/>
</dbReference>
<evidence type="ECO:0000256" key="6">
    <source>
        <dbReference type="HAMAP-Rule" id="MF_00176"/>
    </source>
</evidence>
<feature type="binding site" evidence="6 8">
    <location>
        <begin position="345"/>
        <end position="348"/>
    </location>
    <ligand>
        <name>ATP</name>
        <dbReference type="ChEBI" id="CHEBI:30616"/>
    </ligand>
</feature>
<dbReference type="InterPro" id="IPR006195">
    <property type="entry name" value="aa-tRNA-synth_II"/>
</dbReference>
<feature type="binding site" evidence="7">
    <location>
        <position position="378"/>
    </location>
    <ligand>
        <name>L-serine</name>
        <dbReference type="ChEBI" id="CHEBI:33384"/>
    </ligand>
</feature>
<name>A0A2H0W8X0_9BACT</name>
<feature type="binding site" evidence="7">
    <location>
        <position position="258"/>
    </location>
    <ligand>
        <name>L-serine</name>
        <dbReference type="ChEBI" id="CHEBI:33384"/>
    </ligand>
</feature>
<evidence type="ECO:0000256" key="5">
    <source>
        <dbReference type="ARBA" id="ARBA00023146"/>
    </source>
</evidence>
<evidence type="ECO:0000256" key="7">
    <source>
        <dbReference type="PIRSR" id="PIRSR001529-1"/>
    </source>
</evidence>